<name>A0ABS2LJV9_9CELL</name>
<accession>A0ABS2LJV9</accession>
<evidence type="ECO:0000313" key="3">
    <source>
        <dbReference type="Proteomes" id="UP000698059"/>
    </source>
</evidence>
<feature type="domain" description="Putative Flp pilus-assembly TadG-like N-terminal" evidence="1">
    <location>
        <begin position="28"/>
        <end position="74"/>
    </location>
</feature>
<organism evidence="2 3">
    <name type="scientific">Oerskovia jenensis</name>
    <dbReference type="NCBI Taxonomy" id="162169"/>
    <lineage>
        <taxon>Bacteria</taxon>
        <taxon>Bacillati</taxon>
        <taxon>Actinomycetota</taxon>
        <taxon>Actinomycetes</taxon>
        <taxon>Micrococcales</taxon>
        <taxon>Cellulomonadaceae</taxon>
        <taxon>Oerskovia</taxon>
    </lineage>
</organism>
<dbReference type="EMBL" id="JAFBBO010000001">
    <property type="protein sequence ID" value="MBM7480728.1"/>
    <property type="molecule type" value="Genomic_DNA"/>
</dbReference>
<proteinExistence type="predicted"/>
<evidence type="ECO:0000313" key="2">
    <source>
        <dbReference type="EMBL" id="MBM7480728.1"/>
    </source>
</evidence>
<gene>
    <name evidence="2" type="ORF">JOD49_003648</name>
</gene>
<sequence>MRRGRRLLPRRWLRRRRVLGPGTTGESGQILLLTSAFVAFALLLVTVVVSATGVHLDRKRLLDVADAAALDAADSMSADTFYEGRVPVPEDQAVLRLSDADVRASVEEFLAAHPEMLDDLHAVTIVEASTPDGRTAEVRLAGLSRPVLVSWVTQLWSDGIVVRAESGARAW</sequence>
<comment type="caution">
    <text evidence="2">The sequence shown here is derived from an EMBL/GenBank/DDBJ whole genome shotgun (WGS) entry which is preliminary data.</text>
</comment>
<keyword evidence="3" id="KW-1185">Reference proteome</keyword>
<dbReference type="RefSeq" id="WP_307822638.1">
    <property type="nucleotide sequence ID" value="NZ_BAAAVF010000001.1"/>
</dbReference>
<evidence type="ECO:0000259" key="1">
    <source>
        <dbReference type="Pfam" id="PF13400"/>
    </source>
</evidence>
<dbReference type="Proteomes" id="UP000698059">
    <property type="component" value="Unassembled WGS sequence"/>
</dbReference>
<dbReference type="InterPro" id="IPR028087">
    <property type="entry name" value="Tad_N"/>
</dbReference>
<protein>
    <recommendedName>
        <fullName evidence="1">Putative Flp pilus-assembly TadG-like N-terminal domain-containing protein</fullName>
    </recommendedName>
</protein>
<dbReference type="Pfam" id="PF13400">
    <property type="entry name" value="Tad"/>
    <property type="match status" value="1"/>
</dbReference>
<reference evidence="2 3" key="1">
    <citation type="submission" date="2021-01" db="EMBL/GenBank/DDBJ databases">
        <title>Sequencing the genomes of 1000 actinobacteria strains.</title>
        <authorList>
            <person name="Klenk H.-P."/>
        </authorList>
    </citation>
    <scope>NUCLEOTIDE SEQUENCE [LARGE SCALE GENOMIC DNA]</scope>
    <source>
        <strain evidence="2 3">DSM 46000</strain>
    </source>
</reference>